<dbReference type="SUPFAM" id="SSF51735">
    <property type="entry name" value="NAD(P)-binding Rossmann-fold domains"/>
    <property type="match status" value="1"/>
</dbReference>
<evidence type="ECO:0000313" key="2">
    <source>
        <dbReference type="EMBL" id="KKL66990.1"/>
    </source>
</evidence>
<reference evidence="2" key="1">
    <citation type="journal article" date="2015" name="Nature">
        <title>Complex archaea that bridge the gap between prokaryotes and eukaryotes.</title>
        <authorList>
            <person name="Spang A."/>
            <person name="Saw J.H."/>
            <person name="Jorgensen S.L."/>
            <person name="Zaremba-Niedzwiedzka K."/>
            <person name="Martijn J."/>
            <person name="Lind A.E."/>
            <person name="van Eijk R."/>
            <person name="Schleper C."/>
            <person name="Guy L."/>
            <person name="Ettema T.J."/>
        </authorList>
    </citation>
    <scope>NUCLEOTIDE SEQUENCE</scope>
</reference>
<dbReference type="InterPro" id="IPR036291">
    <property type="entry name" value="NAD(P)-bd_dom_sf"/>
</dbReference>
<accession>A0A0F9GBY5</accession>
<feature type="domain" description="RmlD-like substrate binding" evidence="1">
    <location>
        <begin position="18"/>
        <end position="83"/>
    </location>
</feature>
<protein>
    <recommendedName>
        <fullName evidence="1">RmlD-like substrate binding domain-containing protein</fullName>
    </recommendedName>
</protein>
<dbReference type="AlphaFoldDB" id="A0A0F9GBY5"/>
<name>A0A0F9GBY5_9ZZZZ</name>
<dbReference type="Pfam" id="PF04321">
    <property type="entry name" value="RmlD_sub_bind"/>
    <property type="match status" value="1"/>
</dbReference>
<evidence type="ECO:0000259" key="1">
    <source>
        <dbReference type="Pfam" id="PF04321"/>
    </source>
</evidence>
<gene>
    <name evidence="2" type="ORF">LCGC14_2139450</name>
</gene>
<organism evidence="2">
    <name type="scientific">marine sediment metagenome</name>
    <dbReference type="NCBI Taxonomy" id="412755"/>
    <lineage>
        <taxon>unclassified sequences</taxon>
        <taxon>metagenomes</taxon>
        <taxon>ecological metagenomes</taxon>
    </lineage>
</organism>
<dbReference type="EMBL" id="LAZR01027025">
    <property type="protein sequence ID" value="KKL66990.1"/>
    <property type="molecule type" value="Genomic_DNA"/>
</dbReference>
<comment type="caution">
    <text evidence="2">The sequence shown here is derived from an EMBL/GenBank/DDBJ whole genome shotgun (WGS) entry which is preliminary data.</text>
</comment>
<dbReference type="Gene3D" id="3.40.50.720">
    <property type="entry name" value="NAD(P)-binding Rossmann-like Domain"/>
    <property type="match status" value="1"/>
</dbReference>
<sequence>MDFFIDLFICDSVKYLLNEDAKGIYHITGSEKVSRYDFAVRIAEHFELDARLINYPVYSGEIERPLDASLKSIKLKKNRGVELNGLS</sequence>
<dbReference type="InterPro" id="IPR029903">
    <property type="entry name" value="RmlD-like-bd"/>
</dbReference>
<proteinExistence type="predicted"/>